<evidence type="ECO:0000313" key="1">
    <source>
        <dbReference type="EMBL" id="GJE92288.1"/>
    </source>
</evidence>
<gene>
    <name evidence="1" type="ORF">PsYK624_084420</name>
</gene>
<protein>
    <submittedName>
        <fullName evidence="1">Uncharacterized protein</fullName>
    </submittedName>
</protein>
<dbReference type="EMBL" id="BPQB01000025">
    <property type="protein sequence ID" value="GJE92288.1"/>
    <property type="molecule type" value="Genomic_DNA"/>
</dbReference>
<dbReference type="Proteomes" id="UP000703269">
    <property type="component" value="Unassembled WGS sequence"/>
</dbReference>
<dbReference type="AlphaFoldDB" id="A0A9P3GCD1"/>
<sequence>MNVASEAHLRRVRPEISASIVCSREASAHQWQQPRCIAVRISWWRCHARCPTMVQRAALEPDVWWAMAIDARQVFPGVSCALRTDYAARSWDRWHQAERALSPCRSSSIYLVRANLPSPPETRDRQSEARAACQRPKNQCARALRLGGASR</sequence>
<evidence type="ECO:0000313" key="2">
    <source>
        <dbReference type="Proteomes" id="UP000703269"/>
    </source>
</evidence>
<reference evidence="1 2" key="1">
    <citation type="submission" date="2021-08" db="EMBL/GenBank/DDBJ databases">
        <title>Draft Genome Sequence of Phanerochaete sordida strain YK-624.</title>
        <authorList>
            <person name="Mori T."/>
            <person name="Dohra H."/>
            <person name="Suzuki T."/>
            <person name="Kawagishi H."/>
            <person name="Hirai H."/>
        </authorList>
    </citation>
    <scope>NUCLEOTIDE SEQUENCE [LARGE SCALE GENOMIC DNA]</scope>
    <source>
        <strain evidence="1 2">YK-624</strain>
    </source>
</reference>
<keyword evidence="2" id="KW-1185">Reference proteome</keyword>
<accession>A0A9P3GCD1</accession>
<comment type="caution">
    <text evidence="1">The sequence shown here is derived from an EMBL/GenBank/DDBJ whole genome shotgun (WGS) entry which is preliminary data.</text>
</comment>
<organism evidence="1 2">
    <name type="scientific">Phanerochaete sordida</name>
    <dbReference type="NCBI Taxonomy" id="48140"/>
    <lineage>
        <taxon>Eukaryota</taxon>
        <taxon>Fungi</taxon>
        <taxon>Dikarya</taxon>
        <taxon>Basidiomycota</taxon>
        <taxon>Agaricomycotina</taxon>
        <taxon>Agaricomycetes</taxon>
        <taxon>Polyporales</taxon>
        <taxon>Phanerochaetaceae</taxon>
        <taxon>Phanerochaete</taxon>
    </lineage>
</organism>
<name>A0A9P3GCD1_9APHY</name>
<proteinExistence type="predicted"/>